<keyword evidence="4" id="KW-0963">Cytoplasm</keyword>
<dbReference type="AlphaFoldDB" id="A0AAV6RK59"/>
<dbReference type="Proteomes" id="UP000693946">
    <property type="component" value="Linkage Group LG19"/>
</dbReference>
<accession>A0AAV6RK59</accession>
<protein>
    <recommendedName>
        <fullName evidence="8">MAPK regulated corepressor interacting protein 2</fullName>
    </recommendedName>
</protein>
<sequence>MARSQAEKFPKTCSACRRVLPVQQRSGGANMPNHTSDASVLTITGVSSSASWQEAVQQEQRSQEDQTVVHFKETVPSPHMDNFVPIDLDEWWAQRFLANIDKLS</sequence>
<keyword evidence="7" id="KW-1185">Reference proteome</keyword>
<comment type="similarity">
    <text evidence="3">Belongs to the MCRIP family.</text>
</comment>
<keyword evidence="5" id="KW-0539">Nucleus</keyword>
<dbReference type="EMBL" id="JAGKHQ010000011">
    <property type="protein sequence ID" value="KAG7504362.1"/>
    <property type="molecule type" value="Genomic_DNA"/>
</dbReference>
<dbReference type="GO" id="GO:0010494">
    <property type="term" value="C:cytoplasmic stress granule"/>
    <property type="evidence" value="ECO:0007669"/>
    <property type="project" value="UniProtKB-SubCell"/>
</dbReference>
<dbReference type="Pfam" id="PF14799">
    <property type="entry name" value="FAM195"/>
    <property type="match status" value="1"/>
</dbReference>
<dbReference type="InterPro" id="IPR029428">
    <property type="entry name" value="MCRIP"/>
</dbReference>
<dbReference type="GO" id="GO:0005634">
    <property type="term" value="C:nucleus"/>
    <property type="evidence" value="ECO:0007669"/>
    <property type="project" value="UniProtKB-SubCell"/>
</dbReference>
<reference evidence="6 7" key="1">
    <citation type="journal article" date="2021" name="Sci. Rep.">
        <title>Chromosome anchoring in Senegalese sole (Solea senegalensis) reveals sex-associated markers and genome rearrangements in flatfish.</title>
        <authorList>
            <person name="Guerrero-Cozar I."/>
            <person name="Gomez-Garrido J."/>
            <person name="Berbel C."/>
            <person name="Martinez-Blanch J.F."/>
            <person name="Alioto T."/>
            <person name="Claros M.G."/>
            <person name="Gagnaire P.A."/>
            <person name="Manchado M."/>
        </authorList>
    </citation>
    <scope>NUCLEOTIDE SEQUENCE [LARGE SCALE GENOMIC DNA]</scope>
    <source>
        <strain evidence="6">Sse05_10M</strain>
    </source>
</reference>
<evidence type="ECO:0000256" key="3">
    <source>
        <dbReference type="ARBA" id="ARBA00010821"/>
    </source>
</evidence>
<evidence type="ECO:0000256" key="1">
    <source>
        <dbReference type="ARBA" id="ARBA00004123"/>
    </source>
</evidence>
<gene>
    <name evidence="6" type="ORF">JOB18_007116</name>
</gene>
<evidence type="ECO:0000313" key="6">
    <source>
        <dbReference type="EMBL" id="KAG7504362.1"/>
    </source>
</evidence>
<evidence type="ECO:0000313" key="7">
    <source>
        <dbReference type="Proteomes" id="UP000693946"/>
    </source>
</evidence>
<comment type="subcellular location">
    <subcellularLocation>
        <location evidence="2">Cytoplasm</location>
        <location evidence="2">Stress granule</location>
    </subcellularLocation>
    <subcellularLocation>
        <location evidence="1">Nucleus</location>
    </subcellularLocation>
</comment>
<evidence type="ECO:0000256" key="5">
    <source>
        <dbReference type="ARBA" id="ARBA00023242"/>
    </source>
</evidence>
<comment type="caution">
    <text evidence="6">The sequence shown here is derived from an EMBL/GenBank/DDBJ whole genome shotgun (WGS) entry which is preliminary data.</text>
</comment>
<evidence type="ECO:0008006" key="8">
    <source>
        <dbReference type="Google" id="ProtNLM"/>
    </source>
</evidence>
<organism evidence="6 7">
    <name type="scientific">Solea senegalensis</name>
    <name type="common">Senegalese sole</name>
    <dbReference type="NCBI Taxonomy" id="28829"/>
    <lineage>
        <taxon>Eukaryota</taxon>
        <taxon>Metazoa</taxon>
        <taxon>Chordata</taxon>
        <taxon>Craniata</taxon>
        <taxon>Vertebrata</taxon>
        <taxon>Euteleostomi</taxon>
        <taxon>Actinopterygii</taxon>
        <taxon>Neopterygii</taxon>
        <taxon>Teleostei</taxon>
        <taxon>Neoteleostei</taxon>
        <taxon>Acanthomorphata</taxon>
        <taxon>Carangaria</taxon>
        <taxon>Pleuronectiformes</taxon>
        <taxon>Pleuronectoidei</taxon>
        <taxon>Soleidae</taxon>
        <taxon>Solea</taxon>
    </lineage>
</organism>
<evidence type="ECO:0000256" key="2">
    <source>
        <dbReference type="ARBA" id="ARBA00004210"/>
    </source>
</evidence>
<evidence type="ECO:0000256" key="4">
    <source>
        <dbReference type="ARBA" id="ARBA00022490"/>
    </source>
</evidence>
<proteinExistence type="inferred from homology"/>
<name>A0AAV6RK59_SOLSE</name>